<organism evidence="2 3">
    <name type="scientific">Luteolibacter algae</name>
    <dbReference type="NCBI Taxonomy" id="454151"/>
    <lineage>
        <taxon>Bacteria</taxon>
        <taxon>Pseudomonadati</taxon>
        <taxon>Verrucomicrobiota</taxon>
        <taxon>Verrucomicrobiia</taxon>
        <taxon>Verrucomicrobiales</taxon>
        <taxon>Verrucomicrobiaceae</taxon>
        <taxon>Luteolibacter</taxon>
    </lineage>
</organism>
<evidence type="ECO:0000313" key="3">
    <source>
        <dbReference type="Proteomes" id="UP001597375"/>
    </source>
</evidence>
<evidence type="ECO:0000256" key="1">
    <source>
        <dbReference type="SAM" id="SignalP"/>
    </source>
</evidence>
<gene>
    <name evidence="2" type="ORF">ACFSSA_14405</name>
</gene>
<dbReference type="RefSeq" id="WP_386821245.1">
    <property type="nucleotide sequence ID" value="NZ_JBHUIT010000031.1"/>
</dbReference>
<dbReference type="NCBIfam" id="TIGR02595">
    <property type="entry name" value="PEP_CTERM"/>
    <property type="match status" value="1"/>
</dbReference>
<dbReference type="Proteomes" id="UP001597375">
    <property type="component" value="Unassembled WGS sequence"/>
</dbReference>
<dbReference type="InterPro" id="IPR013424">
    <property type="entry name" value="Ice-binding_C"/>
</dbReference>
<keyword evidence="3" id="KW-1185">Reference proteome</keyword>
<name>A0ABW5DE01_9BACT</name>
<comment type="caution">
    <text evidence="2">The sequence shown here is derived from an EMBL/GenBank/DDBJ whole genome shotgun (WGS) entry which is preliminary data.</text>
</comment>
<feature type="signal peptide" evidence="1">
    <location>
        <begin position="1"/>
        <end position="21"/>
    </location>
</feature>
<proteinExistence type="predicted"/>
<feature type="chain" id="PRO_5047069872" evidence="1">
    <location>
        <begin position="22"/>
        <end position="229"/>
    </location>
</feature>
<protein>
    <submittedName>
        <fullName evidence="2">PEP-CTERM sorting domain-containing protein</fullName>
    </submittedName>
</protein>
<dbReference type="EMBL" id="JBHUIT010000031">
    <property type="protein sequence ID" value="MFD2257871.1"/>
    <property type="molecule type" value="Genomic_DNA"/>
</dbReference>
<keyword evidence="1" id="KW-0732">Signal</keyword>
<evidence type="ECO:0000313" key="2">
    <source>
        <dbReference type="EMBL" id="MFD2257871.1"/>
    </source>
</evidence>
<accession>A0ABW5DE01</accession>
<reference evidence="3" key="1">
    <citation type="journal article" date="2019" name="Int. J. Syst. Evol. Microbiol.">
        <title>The Global Catalogue of Microorganisms (GCM) 10K type strain sequencing project: providing services to taxonomists for standard genome sequencing and annotation.</title>
        <authorList>
            <consortium name="The Broad Institute Genomics Platform"/>
            <consortium name="The Broad Institute Genome Sequencing Center for Infectious Disease"/>
            <person name="Wu L."/>
            <person name="Ma J."/>
        </authorList>
    </citation>
    <scope>NUCLEOTIDE SEQUENCE [LARGE SCALE GENOMIC DNA]</scope>
    <source>
        <strain evidence="3">CGMCC 4.7106</strain>
    </source>
</reference>
<sequence length="229" mass="23734">MKKLLLNTTFASACVFSTSQAATITYVDALHGLGGNTFSTTQGAPSADNSSWLANPAFDGDSTENNTQWNGRTFNGAGGTVYQAQPAAGGSIPELTTQITGLADGTYDIWIYYTENVNNGQNWFIDAGFTSGSLTTYGAINGTTVVDASSQTFSNSTDANFSGGAAAYLGQQTVVGGSTVDVFINHPGGNGGANRTVYNGVGYELIPEPSSTALSGMTAGLLLFRRKRV</sequence>